<proteinExistence type="predicted"/>
<evidence type="ECO:0000256" key="1">
    <source>
        <dbReference type="SAM" id="SignalP"/>
    </source>
</evidence>
<feature type="signal peptide" evidence="1">
    <location>
        <begin position="1"/>
        <end position="27"/>
    </location>
</feature>
<dbReference type="EMBL" id="JAHHHN010000019">
    <property type="protein sequence ID" value="MBW4564187.1"/>
    <property type="molecule type" value="Genomic_DNA"/>
</dbReference>
<reference evidence="2" key="2">
    <citation type="journal article" date="2022" name="Microbiol. Resour. Announc.">
        <title>Metagenome Sequencing to Explore Phylogenomics of Terrestrial Cyanobacteria.</title>
        <authorList>
            <person name="Ward R.D."/>
            <person name="Stajich J.E."/>
            <person name="Johansen J.R."/>
            <person name="Huntemann M."/>
            <person name="Clum A."/>
            <person name="Foster B."/>
            <person name="Foster B."/>
            <person name="Roux S."/>
            <person name="Palaniappan K."/>
            <person name="Varghese N."/>
            <person name="Mukherjee S."/>
            <person name="Reddy T.B.K."/>
            <person name="Daum C."/>
            <person name="Copeland A."/>
            <person name="Chen I.A."/>
            <person name="Ivanova N.N."/>
            <person name="Kyrpides N.C."/>
            <person name="Shapiro N."/>
            <person name="Eloe-Fadrosh E.A."/>
            <person name="Pietrasiak N."/>
        </authorList>
    </citation>
    <scope>NUCLEOTIDE SEQUENCE</scope>
    <source>
        <strain evidence="2">JT2-VF2</strain>
    </source>
</reference>
<sequence>MNSKIFNALAAATTLAGIVTTTGAANAASLSFSTSTGFARTDYETNLSVKQFNSSLGELQSVTIKYQADLKADGQLTNTGPNSSKTTIILGGETYGTNLSLNLKDEFNIDLSPTKTSNFTIAGFSTISIPEQITTGSTTKTLTKGLDNLNPFIGNANLDFLFTAIARSVVIGPGNVSSQINTFAQGSLEVTYNYNELPQPIPESSPILGIGLIAGLGLLTQSKKSRHKVSNL</sequence>
<dbReference type="AlphaFoldDB" id="A0A951Q2N2"/>
<feature type="chain" id="PRO_5037591340" evidence="1">
    <location>
        <begin position="28"/>
        <end position="232"/>
    </location>
</feature>
<organism evidence="2 3">
    <name type="scientific">Mojavia pulchra JT2-VF2</name>
    <dbReference type="NCBI Taxonomy" id="287848"/>
    <lineage>
        <taxon>Bacteria</taxon>
        <taxon>Bacillati</taxon>
        <taxon>Cyanobacteriota</taxon>
        <taxon>Cyanophyceae</taxon>
        <taxon>Nostocales</taxon>
        <taxon>Nostocaceae</taxon>
    </lineage>
</organism>
<evidence type="ECO:0000313" key="2">
    <source>
        <dbReference type="EMBL" id="MBW4564187.1"/>
    </source>
</evidence>
<accession>A0A951Q2N2</accession>
<gene>
    <name evidence="2" type="ORF">KME32_24200</name>
</gene>
<dbReference type="Proteomes" id="UP000715781">
    <property type="component" value="Unassembled WGS sequence"/>
</dbReference>
<protein>
    <submittedName>
        <fullName evidence="2">Choice-of-anchor E domain-containing protein</fullName>
    </submittedName>
</protein>
<name>A0A951Q2N2_9NOST</name>
<dbReference type="NCBIfam" id="NF033208">
    <property type="entry name" value="choice_anch_E"/>
    <property type="match status" value="1"/>
</dbReference>
<keyword evidence="1" id="KW-0732">Signal</keyword>
<comment type="caution">
    <text evidence="2">The sequence shown here is derived from an EMBL/GenBank/DDBJ whole genome shotgun (WGS) entry which is preliminary data.</text>
</comment>
<evidence type="ECO:0000313" key="3">
    <source>
        <dbReference type="Proteomes" id="UP000715781"/>
    </source>
</evidence>
<reference evidence="2" key="1">
    <citation type="submission" date="2021-05" db="EMBL/GenBank/DDBJ databases">
        <authorList>
            <person name="Pietrasiak N."/>
            <person name="Ward R."/>
            <person name="Stajich J.E."/>
            <person name="Kurbessoian T."/>
        </authorList>
    </citation>
    <scope>NUCLEOTIDE SEQUENCE</scope>
    <source>
        <strain evidence="2">JT2-VF2</strain>
    </source>
</reference>